<dbReference type="OrthoDB" id="9781621at2"/>
<evidence type="ECO:0000256" key="5">
    <source>
        <dbReference type="ARBA" id="ARBA00022946"/>
    </source>
</evidence>
<sequence>MTESKAVYIPPCKHPRIVIIGAGFAGIHLAKALKNKPFQIVLIDKNNFHQFQPLLYQVATSGLEPDSIVFPIRKIFRNYKHFVFRMTDVLSINSKNKNITTDIGIINYDHLVLASGSTNNFYGLKDVESNSIGLKTIQESLDIRSNILQNIEKANQSDDDATRRLHTSIVIIGAGPAGVETAGAFAEFKKFIYPKDYPELRNFPLQIHVIEAGKRVLSAMSEKSSKDSLNDLEKMQVHVHLDTAIKSYDGKTVELSSGETILSSNLIWTAGVKGQFPEGIDAKNITPSNRIEVDLFNKVKGHDSIFAIGDVAAMQTEDYPRGHPMVAPTAIQQGQHLAKNLQLEEANWKPFNYLDKGSLATIGKRKAVADFGKLHFRGKFAWFIWSTVHLISISGFKNKLRVGLNWVNNYVSYDKGNRLIIRKYKPKS</sequence>
<reference evidence="11 12" key="1">
    <citation type="submission" date="2019-05" db="EMBL/GenBank/DDBJ databases">
        <title>Algicella ahnfeltiae gen. nov., sp. nov., a novel marine bacterium of the family Flavobacteriaceae isolated from a red alga.</title>
        <authorList>
            <person name="Nedashkovskaya O.I."/>
            <person name="Kukhlevskiy A.D."/>
            <person name="Kim S.-G."/>
            <person name="Zhukova N.V."/>
            <person name="Mikhailov V.V."/>
        </authorList>
    </citation>
    <scope>NUCLEOTIDE SEQUENCE [LARGE SCALE GENOMIC DNA]</scope>
    <source>
        <strain evidence="11 12">10Alg115</strain>
    </source>
</reference>
<dbReference type="PRINTS" id="PR00368">
    <property type="entry name" value="FADPNR"/>
</dbReference>
<dbReference type="EC" id="1.6.5.9" evidence="2"/>
<comment type="catalytic activity">
    <reaction evidence="8">
        <text>a quinone + NADH + H(+) = a quinol + NAD(+)</text>
        <dbReference type="Rhea" id="RHEA:46160"/>
        <dbReference type="ChEBI" id="CHEBI:15378"/>
        <dbReference type="ChEBI" id="CHEBI:24646"/>
        <dbReference type="ChEBI" id="CHEBI:57540"/>
        <dbReference type="ChEBI" id="CHEBI:57945"/>
        <dbReference type="ChEBI" id="CHEBI:132124"/>
        <dbReference type="EC" id="1.6.5.9"/>
    </reaction>
</comment>
<proteinExistence type="inferred from homology"/>
<dbReference type="InterPro" id="IPR054585">
    <property type="entry name" value="NDH2-like_C"/>
</dbReference>
<dbReference type="GO" id="GO:0050136">
    <property type="term" value="F:NADH dehydrogenase (quinone) (non-electrogenic) activity"/>
    <property type="evidence" value="ECO:0007669"/>
    <property type="project" value="UniProtKB-EC"/>
</dbReference>
<keyword evidence="3" id="KW-0285">Flavoprotein</keyword>
<dbReference type="Pfam" id="PF22366">
    <property type="entry name" value="NDH2_C"/>
    <property type="match status" value="1"/>
</dbReference>
<evidence type="ECO:0000313" key="11">
    <source>
        <dbReference type="EMBL" id="QCX37830.1"/>
    </source>
</evidence>
<keyword evidence="5" id="KW-0809">Transit peptide</keyword>
<dbReference type="PRINTS" id="PR00411">
    <property type="entry name" value="PNDRDTASEI"/>
</dbReference>
<evidence type="ECO:0000256" key="4">
    <source>
        <dbReference type="ARBA" id="ARBA00022827"/>
    </source>
</evidence>
<protein>
    <recommendedName>
        <fullName evidence="2">NADH:ubiquinone reductase (non-electrogenic)</fullName>
        <ecNumber evidence="2">1.6.5.9</ecNumber>
    </recommendedName>
</protein>
<dbReference type="KEGG" id="fbe:FF125_05030"/>
<keyword evidence="12" id="KW-1185">Reference proteome</keyword>
<accession>A0A5B7TNN1</accession>
<organism evidence="11 12">
    <name type="scientific">Aureibaculum algae</name>
    <dbReference type="NCBI Taxonomy" id="2584122"/>
    <lineage>
        <taxon>Bacteria</taxon>
        <taxon>Pseudomonadati</taxon>
        <taxon>Bacteroidota</taxon>
        <taxon>Flavobacteriia</taxon>
        <taxon>Flavobacteriales</taxon>
        <taxon>Flavobacteriaceae</taxon>
        <taxon>Aureibaculum</taxon>
    </lineage>
</organism>
<dbReference type="EMBL" id="CP040749">
    <property type="protein sequence ID" value="QCX37830.1"/>
    <property type="molecule type" value="Genomic_DNA"/>
</dbReference>
<dbReference type="SUPFAM" id="SSF51905">
    <property type="entry name" value="FAD/NAD(P)-binding domain"/>
    <property type="match status" value="2"/>
</dbReference>
<dbReference type="InterPro" id="IPR023753">
    <property type="entry name" value="FAD/NAD-binding_dom"/>
</dbReference>
<keyword evidence="6" id="KW-0560">Oxidoreductase</keyword>
<dbReference type="InterPro" id="IPR045024">
    <property type="entry name" value="NDH-2"/>
</dbReference>
<evidence type="ECO:0000256" key="2">
    <source>
        <dbReference type="ARBA" id="ARBA00012637"/>
    </source>
</evidence>
<evidence type="ECO:0000256" key="3">
    <source>
        <dbReference type="ARBA" id="ARBA00022630"/>
    </source>
</evidence>
<dbReference type="PANTHER" id="PTHR43706">
    <property type="entry name" value="NADH DEHYDROGENASE"/>
    <property type="match status" value="1"/>
</dbReference>
<feature type="domain" description="External alternative NADH-ubiquinone oxidoreductase-like C-terminal" evidence="10">
    <location>
        <begin position="356"/>
        <end position="410"/>
    </location>
</feature>
<evidence type="ECO:0000259" key="9">
    <source>
        <dbReference type="Pfam" id="PF07992"/>
    </source>
</evidence>
<evidence type="ECO:0000256" key="7">
    <source>
        <dbReference type="ARBA" id="ARBA00023027"/>
    </source>
</evidence>
<dbReference type="Pfam" id="PF07992">
    <property type="entry name" value="Pyr_redox_2"/>
    <property type="match status" value="1"/>
</dbReference>
<keyword evidence="7" id="KW-0520">NAD</keyword>
<dbReference type="PANTHER" id="PTHR43706:SF47">
    <property type="entry name" value="EXTERNAL NADH-UBIQUINONE OXIDOREDUCTASE 1, MITOCHONDRIAL-RELATED"/>
    <property type="match status" value="1"/>
</dbReference>
<comment type="similarity">
    <text evidence="1">Belongs to the NADH dehydrogenase family.</text>
</comment>
<evidence type="ECO:0000256" key="6">
    <source>
        <dbReference type="ARBA" id="ARBA00023002"/>
    </source>
</evidence>
<dbReference type="InterPro" id="IPR036188">
    <property type="entry name" value="FAD/NAD-bd_sf"/>
</dbReference>
<evidence type="ECO:0000313" key="12">
    <source>
        <dbReference type="Proteomes" id="UP000306229"/>
    </source>
</evidence>
<evidence type="ECO:0000259" key="10">
    <source>
        <dbReference type="Pfam" id="PF22366"/>
    </source>
</evidence>
<dbReference type="Gene3D" id="3.50.50.100">
    <property type="match status" value="1"/>
</dbReference>
<dbReference type="RefSeq" id="WP_138948753.1">
    <property type="nucleotide sequence ID" value="NZ_CP040749.1"/>
</dbReference>
<gene>
    <name evidence="11" type="ORF">FF125_05030</name>
</gene>
<feature type="domain" description="FAD/NAD(P)-binding" evidence="9">
    <location>
        <begin position="16"/>
        <end position="334"/>
    </location>
</feature>
<evidence type="ECO:0000256" key="8">
    <source>
        <dbReference type="ARBA" id="ARBA00047599"/>
    </source>
</evidence>
<name>A0A5B7TNN1_9FLAO</name>
<dbReference type="AlphaFoldDB" id="A0A5B7TNN1"/>
<dbReference type="Proteomes" id="UP000306229">
    <property type="component" value="Chromosome"/>
</dbReference>
<keyword evidence="4" id="KW-0274">FAD</keyword>
<evidence type="ECO:0000256" key="1">
    <source>
        <dbReference type="ARBA" id="ARBA00005272"/>
    </source>
</evidence>